<dbReference type="PANTHER" id="PTHR46797">
    <property type="entry name" value="HTH-TYPE TRANSCRIPTIONAL REGULATOR"/>
    <property type="match status" value="1"/>
</dbReference>
<evidence type="ECO:0000313" key="4">
    <source>
        <dbReference type="Proteomes" id="UP000662939"/>
    </source>
</evidence>
<dbReference type="InterPro" id="IPR010982">
    <property type="entry name" value="Lambda_DNA-bd_dom_sf"/>
</dbReference>
<dbReference type="PROSITE" id="PS50943">
    <property type="entry name" value="HTH_CROC1"/>
    <property type="match status" value="1"/>
</dbReference>
<name>A0A895XM64_9ACTN</name>
<organism evidence="3 4">
    <name type="scientific">Natronoglycomyces albus</name>
    <dbReference type="NCBI Taxonomy" id="2811108"/>
    <lineage>
        <taxon>Bacteria</taxon>
        <taxon>Bacillati</taxon>
        <taxon>Actinomycetota</taxon>
        <taxon>Actinomycetes</taxon>
        <taxon>Glycomycetales</taxon>
        <taxon>Glycomycetaceae</taxon>
        <taxon>Natronoglycomyces</taxon>
    </lineage>
</organism>
<dbReference type="PANTHER" id="PTHR46797:SF1">
    <property type="entry name" value="METHYLPHOSPHONATE SYNTHASE"/>
    <property type="match status" value="1"/>
</dbReference>
<dbReference type="InterPro" id="IPR014710">
    <property type="entry name" value="RmlC-like_jellyroll"/>
</dbReference>
<dbReference type="CDD" id="cd02209">
    <property type="entry name" value="cupin_XRE_C"/>
    <property type="match status" value="1"/>
</dbReference>
<keyword evidence="1" id="KW-0238">DNA-binding</keyword>
<keyword evidence="4" id="KW-1185">Reference proteome</keyword>
<proteinExistence type="predicted"/>
<dbReference type="KEGG" id="nav:JQS30_12030"/>
<dbReference type="AlphaFoldDB" id="A0A895XM64"/>
<dbReference type="Pfam" id="PF01381">
    <property type="entry name" value="HTH_3"/>
    <property type="match status" value="1"/>
</dbReference>
<dbReference type="CDD" id="cd00093">
    <property type="entry name" value="HTH_XRE"/>
    <property type="match status" value="1"/>
</dbReference>
<reference evidence="3" key="1">
    <citation type="submission" date="2021-02" db="EMBL/GenBank/DDBJ databases">
        <title>Natronoglycomyces albus gen. nov., sp. nov, a haloalkaliphilic actinobacterium from a soda solonchak soil.</title>
        <authorList>
            <person name="Sorokin D.Y."/>
            <person name="Khijniak T.V."/>
            <person name="Zakharycheva A.P."/>
            <person name="Boueva O.V."/>
            <person name="Ariskina E.V."/>
            <person name="Hahnke R.L."/>
            <person name="Bunk B."/>
            <person name="Sproer C."/>
            <person name="Schumann P."/>
            <person name="Evtushenko L.I."/>
            <person name="Kublanov I.V."/>
        </authorList>
    </citation>
    <scope>NUCLEOTIDE SEQUENCE</scope>
    <source>
        <strain evidence="3">DSM 106290</strain>
    </source>
</reference>
<dbReference type="GO" id="GO:0005829">
    <property type="term" value="C:cytosol"/>
    <property type="evidence" value="ECO:0007669"/>
    <property type="project" value="TreeGrafter"/>
</dbReference>
<dbReference type="GO" id="GO:0003677">
    <property type="term" value="F:DNA binding"/>
    <property type="evidence" value="ECO:0007669"/>
    <property type="project" value="UniProtKB-KW"/>
</dbReference>
<dbReference type="Proteomes" id="UP000662939">
    <property type="component" value="Chromosome"/>
</dbReference>
<dbReference type="InterPro" id="IPR001387">
    <property type="entry name" value="Cro/C1-type_HTH"/>
</dbReference>
<dbReference type="SUPFAM" id="SSF51182">
    <property type="entry name" value="RmlC-like cupins"/>
    <property type="match status" value="1"/>
</dbReference>
<accession>A0A895XM64</accession>
<dbReference type="InterPro" id="IPR050807">
    <property type="entry name" value="TransReg_Diox_bact_type"/>
</dbReference>
<dbReference type="Gene3D" id="1.10.260.40">
    <property type="entry name" value="lambda repressor-like DNA-binding domains"/>
    <property type="match status" value="1"/>
</dbReference>
<dbReference type="GO" id="GO:0003700">
    <property type="term" value="F:DNA-binding transcription factor activity"/>
    <property type="evidence" value="ECO:0007669"/>
    <property type="project" value="TreeGrafter"/>
</dbReference>
<evidence type="ECO:0000313" key="3">
    <source>
        <dbReference type="EMBL" id="QSB04499.1"/>
    </source>
</evidence>
<gene>
    <name evidence="3" type="ORF">JQS30_12030</name>
</gene>
<evidence type="ECO:0000256" key="1">
    <source>
        <dbReference type="ARBA" id="ARBA00023125"/>
    </source>
</evidence>
<evidence type="ECO:0000259" key="2">
    <source>
        <dbReference type="PROSITE" id="PS50943"/>
    </source>
</evidence>
<protein>
    <submittedName>
        <fullName evidence="3">Helix-turn-helix transcriptional regulator</fullName>
    </submittedName>
</protein>
<feature type="domain" description="HTH cro/C1-type" evidence="2">
    <location>
        <begin position="16"/>
        <end position="70"/>
    </location>
</feature>
<dbReference type="Gene3D" id="2.60.120.10">
    <property type="entry name" value="Jelly Rolls"/>
    <property type="match status" value="1"/>
</dbReference>
<dbReference type="SMART" id="SM00530">
    <property type="entry name" value="HTH_XRE"/>
    <property type="match status" value="1"/>
</dbReference>
<dbReference type="InterPro" id="IPR011051">
    <property type="entry name" value="RmlC_Cupin_sf"/>
</dbReference>
<sequence>MTSSTNAPIDAIAASVQRERTNAGLSLTELSARAGVAKSTLSQLEAGKGNPSVETLWAISTALGLPLSRIVDPPRAHVHIIRAGQGPTITASEADYEATLLSACPPNSRRDIFLITAQPGDARRSASHTLGIVEHVIISHGRAKVGPADSPMVLNPGDYMTYPGDEPHYFEALEPNTRAILISEIN</sequence>
<dbReference type="EMBL" id="CP070496">
    <property type="protein sequence ID" value="QSB04499.1"/>
    <property type="molecule type" value="Genomic_DNA"/>
</dbReference>
<dbReference type="SUPFAM" id="SSF47413">
    <property type="entry name" value="lambda repressor-like DNA-binding domains"/>
    <property type="match status" value="1"/>
</dbReference>
<dbReference type="RefSeq" id="WP_213170497.1">
    <property type="nucleotide sequence ID" value="NZ_CP070496.1"/>
</dbReference>